<evidence type="ECO:0000256" key="8">
    <source>
        <dbReference type="ARBA" id="ARBA00022729"/>
    </source>
</evidence>
<dbReference type="NCBIfam" id="TIGR01431">
    <property type="entry name" value="adm_rel"/>
    <property type="match status" value="1"/>
</dbReference>
<dbReference type="GO" id="GO:0005615">
    <property type="term" value="C:extracellular space"/>
    <property type="evidence" value="ECO:0007669"/>
    <property type="project" value="InterPro"/>
</dbReference>
<dbReference type="InterPro" id="IPR006331">
    <property type="entry name" value="ADGF"/>
</dbReference>
<dbReference type="GO" id="GO:0004000">
    <property type="term" value="F:adenosine deaminase activity"/>
    <property type="evidence" value="ECO:0007669"/>
    <property type="project" value="InterPro"/>
</dbReference>
<feature type="domain" description="Adenosine/AMP deaminase N-terminal" evidence="13">
    <location>
        <begin position="30"/>
        <end position="104"/>
    </location>
</feature>
<comment type="catalytic activity">
    <reaction evidence="10">
        <text>adenosine + H2O + H(+) = inosine + NH4(+)</text>
        <dbReference type="Rhea" id="RHEA:24408"/>
        <dbReference type="ChEBI" id="CHEBI:15377"/>
        <dbReference type="ChEBI" id="CHEBI:15378"/>
        <dbReference type="ChEBI" id="CHEBI:16335"/>
        <dbReference type="ChEBI" id="CHEBI:17596"/>
        <dbReference type="ChEBI" id="CHEBI:28938"/>
        <dbReference type="EC" id="3.5.4.4"/>
    </reaction>
</comment>
<comment type="subcellular location">
    <subcellularLocation>
        <location evidence="2">Secreted</location>
    </subcellularLocation>
</comment>
<dbReference type="GeneID" id="113464759"/>
<name>A0AAJ7S6I9_9HYME</name>
<reference evidence="15" key="1">
    <citation type="submission" date="2025-08" db="UniProtKB">
        <authorList>
            <consortium name="RefSeq"/>
        </authorList>
    </citation>
    <scope>IDENTIFICATION</scope>
    <source>
        <tissue evidence="15">Whole body</tissue>
    </source>
</reference>
<comment type="cofactor">
    <cofactor evidence="1">
        <name>Zn(2+)</name>
        <dbReference type="ChEBI" id="CHEBI:29105"/>
    </cofactor>
</comment>
<comment type="similarity">
    <text evidence="3">Belongs to the metallo-dependent hydrolases superfamily. Adenosine and AMP deaminases family. ADGF subfamily.</text>
</comment>
<evidence type="ECO:0000256" key="7">
    <source>
        <dbReference type="ARBA" id="ARBA00022723"/>
    </source>
</evidence>
<dbReference type="KEGG" id="ccal:113464759"/>
<dbReference type="InterPro" id="IPR013659">
    <property type="entry name" value="A_deaminase_N"/>
</dbReference>
<protein>
    <recommendedName>
        <fullName evidence="5">Adenosine deaminase</fullName>
        <ecNumber evidence="4">3.5.4.4</ecNumber>
    </recommendedName>
</protein>
<accession>A0AAJ7S6I9</accession>
<dbReference type="AlphaFoldDB" id="A0AAJ7S6I9"/>
<evidence type="ECO:0000259" key="13">
    <source>
        <dbReference type="Pfam" id="PF08451"/>
    </source>
</evidence>
<keyword evidence="6" id="KW-0964">Secreted</keyword>
<organism evidence="14 15">
    <name type="scientific">Ceratina calcarata</name>
    <dbReference type="NCBI Taxonomy" id="156304"/>
    <lineage>
        <taxon>Eukaryota</taxon>
        <taxon>Metazoa</taxon>
        <taxon>Ecdysozoa</taxon>
        <taxon>Arthropoda</taxon>
        <taxon>Hexapoda</taxon>
        <taxon>Insecta</taxon>
        <taxon>Pterygota</taxon>
        <taxon>Neoptera</taxon>
        <taxon>Endopterygota</taxon>
        <taxon>Hymenoptera</taxon>
        <taxon>Apocrita</taxon>
        <taxon>Aculeata</taxon>
        <taxon>Apoidea</taxon>
        <taxon>Anthophila</taxon>
        <taxon>Apidae</taxon>
        <taxon>Ceratina</taxon>
        <taxon>Zadontomerus</taxon>
    </lineage>
</organism>
<sequence length="509" mass="58848">MRYNFTCCSFAILIVCASTTIAFPRGGGGNYTRLRNEILEYERRLMIGANLSLSDVERAANKILMKAKQEELHAGFKDPRLFAPARNFLEAKNDIDGSKVFQLIRHMPKGAVLHSHDTALVSSDYIYYNVTFRNDLYACIEKDTVELRFFRVPDNSCSWELLKDIRRDPTRGEIVNDMIRKRMSMRCDDPTSSYPNVDRAWHKFIDIFAFVGPLLTYRPVYEDYFLEALNQLYEDNVMYLELRSTLPTLYDFDATTKYKPRDLVGIYRNLTRRFKEMHPDFVGAKLIYAPRRSDTYEDTRDHVRIMSEIKELYPDFVAGFDLVGQEDKGHTLEEFADLLREVGKRNISFFFHAGETNWLGAPTDENLVDAILLNTRRIGHGYALASHPFLMELVKRMDIAIEVNPISNQVLKLVDDLRNHAARSLFAEGYAVVVSNDDPSFWGARALSYDFYEAFMALMSSHADLKSLKQLALNSFIYSSLGDDEKQKAIDRWQGKWQKYVEDLAVGRK</sequence>
<feature type="signal peptide" evidence="11">
    <location>
        <begin position="1"/>
        <end position="22"/>
    </location>
</feature>
<gene>
    <name evidence="15" type="primary">LOC113464759</name>
</gene>
<dbReference type="PANTHER" id="PTHR11409">
    <property type="entry name" value="ADENOSINE DEAMINASE"/>
    <property type="match status" value="1"/>
</dbReference>
<feature type="domain" description="Adenosine deaminase" evidence="12">
    <location>
        <begin position="198"/>
        <end position="492"/>
    </location>
</feature>
<dbReference type="InterPro" id="IPR006330">
    <property type="entry name" value="Ado/ade_deaminase"/>
</dbReference>
<evidence type="ECO:0000256" key="4">
    <source>
        <dbReference type="ARBA" id="ARBA00012784"/>
    </source>
</evidence>
<evidence type="ECO:0000256" key="1">
    <source>
        <dbReference type="ARBA" id="ARBA00001947"/>
    </source>
</evidence>
<dbReference type="PANTHER" id="PTHR11409:SF39">
    <property type="entry name" value="ADENOSINE DEAMINASE 2"/>
    <property type="match status" value="1"/>
</dbReference>
<dbReference type="InterPro" id="IPR032466">
    <property type="entry name" value="Metal_Hydrolase"/>
</dbReference>
<dbReference type="FunFam" id="3.20.20.140:FF:000017">
    <property type="entry name" value="Adenosine deaminase 2"/>
    <property type="match status" value="1"/>
</dbReference>
<dbReference type="Gene3D" id="3.20.20.140">
    <property type="entry name" value="Metal-dependent hydrolases"/>
    <property type="match status" value="1"/>
</dbReference>
<dbReference type="SUPFAM" id="SSF51556">
    <property type="entry name" value="Metallo-dependent hydrolases"/>
    <property type="match status" value="1"/>
</dbReference>
<dbReference type="InterPro" id="IPR001365">
    <property type="entry name" value="A_deaminase_dom"/>
</dbReference>
<evidence type="ECO:0000256" key="3">
    <source>
        <dbReference type="ARBA" id="ARBA00006083"/>
    </source>
</evidence>
<dbReference type="Pfam" id="PF00962">
    <property type="entry name" value="A_deaminase"/>
    <property type="match status" value="1"/>
</dbReference>
<keyword evidence="8 11" id="KW-0732">Signal</keyword>
<dbReference type="RefSeq" id="XP_026672252.1">
    <property type="nucleotide sequence ID" value="XM_026816451.1"/>
</dbReference>
<evidence type="ECO:0000313" key="15">
    <source>
        <dbReference type="RefSeq" id="XP_026672252.1"/>
    </source>
</evidence>
<evidence type="ECO:0000256" key="10">
    <source>
        <dbReference type="ARBA" id="ARBA00047764"/>
    </source>
</evidence>
<proteinExistence type="inferred from homology"/>
<dbReference type="GO" id="GO:0046872">
    <property type="term" value="F:metal ion binding"/>
    <property type="evidence" value="ECO:0007669"/>
    <property type="project" value="UniProtKB-KW"/>
</dbReference>
<keyword evidence="7" id="KW-0479">Metal-binding</keyword>
<evidence type="ECO:0000256" key="6">
    <source>
        <dbReference type="ARBA" id="ARBA00022525"/>
    </source>
</evidence>
<evidence type="ECO:0000313" key="14">
    <source>
        <dbReference type="Proteomes" id="UP000694925"/>
    </source>
</evidence>
<dbReference type="EC" id="3.5.4.4" evidence="4"/>
<dbReference type="GO" id="GO:0006154">
    <property type="term" value="P:adenosine catabolic process"/>
    <property type="evidence" value="ECO:0007669"/>
    <property type="project" value="InterPro"/>
</dbReference>
<evidence type="ECO:0000256" key="5">
    <source>
        <dbReference type="ARBA" id="ARBA00018099"/>
    </source>
</evidence>
<evidence type="ECO:0000256" key="9">
    <source>
        <dbReference type="ARBA" id="ARBA00022801"/>
    </source>
</evidence>
<feature type="chain" id="PRO_5042463902" description="Adenosine deaminase" evidence="11">
    <location>
        <begin position="23"/>
        <end position="509"/>
    </location>
</feature>
<dbReference type="GO" id="GO:0046103">
    <property type="term" value="P:inosine biosynthetic process"/>
    <property type="evidence" value="ECO:0007669"/>
    <property type="project" value="TreeGrafter"/>
</dbReference>
<keyword evidence="9" id="KW-0378">Hydrolase</keyword>
<keyword evidence="14" id="KW-1185">Reference proteome</keyword>
<dbReference type="Pfam" id="PF08451">
    <property type="entry name" value="A_deaminase_N"/>
    <property type="match status" value="1"/>
</dbReference>
<dbReference type="Proteomes" id="UP000694925">
    <property type="component" value="Unplaced"/>
</dbReference>
<evidence type="ECO:0000256" key="2">
    <source>
        <dbReference type="ARBA" id="ARBA00004613"/>
    </source>
</evidence>
<evidence type="ECO:0000256" key="11">
    <source>
        <dbReference type="SAM" id="SignalP"/>
    </source>
</evidence>
<evidence type="ECO:0000259" key="12">
    <source>
        <dbReference type="Pfam" id="PF00962"/>
    </source>
</evidence>